<protein>
    <submittedName>
        <fullName evidence="7">MFS transporter</fullName>
    </submittedName>
</protein>
<evidence type="ECO:0000256" key="1">
    <source>
        <dbReference type="ARBA" id="ARBA00004141"/>
    </source>
</evidence>
<comment type="subcellular location">
    <subcellularLocation>
        <location evidence="1">Membrane</location>
        <topology evidence="1">Multi-pass membrane protein</topology>
    </subcellularLocation>
</comment>
<feature type="transmembrane region" description="Helical" evidence="5">
    <location>
        <begin position="395"/>
        <end position="423"/>
    </location>
</feature>
<dbReference type="SUPFAM" id="SSF103473">
    <property type="entry name" value="MFS general substrate transporter"/>
    <property type="match status" value="1"/>
</dbReference>
<dbReference type="CDD" id="cd17321">
    <property type="entry name" value="MFS_MMR_MDR_like"/>
    <property type="match status" value="1"/>
</dbReference>
<dbReference type="EMBL" id="CABVQD010000008">
    <property type="protein sequence ID" value="VWB64345.1"/>
    <property type="molecule type" value="Genomic_DNA"/>
</dbReference>
<keyword evidence="3 5" id="KW-1133">Transmembrane helix</keyword>
<accession>A0A6J5DI92</accession>
<feature type="transmembrane region" description="Helical" evidence="5">
    <location>
        <begin position="141"/>
        <end position="160"/>
    </location>
</feature>
<keyword evidence="4 5" id="KW-0472">Membrane</keyword>
<evidence type="ECO:0000313" key="7">
    <source>
        <dbReference type="EMBL" id="VWB64345.1"/>
    </source>
</evidence>
<evidence type="ECO:0000259" key="6">
    <source>
        <dbReference type="PROSITE" id="PS50850"/>
    </source>
</evidence>
<feature type="transmembrane region" description="Helical" evidence="5">
    <location>
        <begin position="203"/>
        <end position="223"/>
    </location>
</feature>
<keyword evidence="2 5" id="KW-0812">Transmembrane</keyword>
<name>A0A6J5DI92_9BURK</name>
<proteinExistence type="predicted"/>
<evidence type="ECO:0000256" key="3">
    <source>
        <dbReference type="ARBA" id="ARBA00022989"/>
    </source>
</evidence>
<gene>
    <name evidence="7" type="ORF">BPA30113_02867</name>
</gene>
<dbReference type="PANTHER" id="PTHR42718:SF39">
    <property type="entry name" value="ACTINORHODIN TRANSPORTER-RELATED"/>
    <property type="match status" value="1"/>
</dbReference>
<dbReference type="GO" id="GO:0016020">
    <property type="term" value="C:membrane"/>
    <property type="evidence" value="ECO:0007669"/>
    <property type="project" value="UniProtKB-SubCell"/>
</dbReference>
<dbReference type="PANTHER" id="PTHR42718">
    <property type="entry name" value="MAJOR FACILITATOR SUPERFAMILY MULTIDRUG TRANSPORTER MFSC"/>
    <property type="match status" value="1"/>
</dbReference>
<dbReference type="GO" id="GO:0022857">
    <property type="term" value="F:transmembrane transporter activity"/>
    <property type="evidence" value="ECO:0007669"/>
    <property type="project" value="InterPro"/>
</dbReference>
<dbReference type="Gene3D" id="1.20.1250.20">
    <property type="entry name" value="MFS general substrate transporter like domains"/>
    <property type="match status" value="1"/>
</dbReference>
<dbReference type="InterPro" id="IPR011701">
    <property type="entry name" value="MFS"/>
</dbReference>
<evidence type="ECO:0000256" key="2">
    <source>
        <dbReference type="ARBA" id="ARBA00022692"/>
    </source>
</evidence>
<feature type="transmembrane region" description="Helical" evidence="5">
    <location>
        <begin position="312"/>
        <end position="330"/>
    </location>
</feature>
<feature type="transmembrane region" description="Helical" evidence="5">
    <location>
        <begin position="229"/>
        <end position="250"/>
    </location>
</feature>
<dbReference type="AlphaFoldDB" id="A0A6J5DI92"/>
<feature type="domain" description="Major facilitator superfamily (MFS) profile" evidence="6">
    <location>
        <begin position="13"/>
        <end position="467"/>
    </location>
</feature>
<feature type="transmembrane region" description="Helical" evidence="5">
    <location>
        <begin position="79"/>
        <end position="105"/>
    </location>
</feature>
<evidence type="ECO:0000256" key="4">
    <source>
        <dbReference type="ARBA" id="ARBA00023136"/>
    </source>
</evidence>
<dbReference type="InterPro" id="IPR036259">
    <property type="entry name" value="MFS_trans_sf"/>
</dbReference>
<keyword evidence="8" id="KW-1185">Reference proteome</keyword>
<dbReference type="InterPro" id="IPR020846">
    <property type="entry name" value="MFS_dom"/>
</dbReference>
<feature type="transmembrane region" description="Helical" evidence="5">
    <location>
        <begin position="443"/>
        <end position="463"/>
    </location>
</feature>
<feature type="transmembrane region" description="Helical" evidence="5">
    <location>
        <begin position="47"/>
        <end position="67"/>
    </location>
</feature>
<feature type="transmembrane region" description="Helical" evidence="5">
    <location>
        <begin position="363"/>
        <end position="383"/>
    </location>
</feature>
<feature type="transmembrane region" description="Helical" evidence="5">
    <location>
        <begin position="172"/>
        <end position="191"/>
    </location>
</feature>
<feature type="transmembrane region" description="Helical" evidence="5">
    <location>
        <begin position="111"/>
        <end position="129"/>
    </location>
</feature>
<feature type="transmembrane region" description="Helical" evidence="5">
    <location>
        <begin position="337"/>
        <end position="357"/>
    </location>
</feature>
<feature type="transmembrane region" description="Helical" evidence="5">
    <location>
        <begin position="271"/>
        <end position="292"/>
    </location>
</feature>
<evidence type="ECO:0000256" key="5">
    <source>
        <dbReference type="SAM" id="Phobius"/>
    </source>
</evidence>
<reference evidence="7 8" key="1">
    <citation type="submission" date="2019-09" db="EMBL/GenBank/DDBJ databases">
        <authorList>
            <person name="Depoorter E."/>
        </authorList>
    </citation>
    <scope>NUCLEOTIDE SEQUENCE [LARGE SCALE GENOMIC DNA]</scope>
    <source>
        <strain evidence="7">LMG 30113</strain>
    </source>
</reference>
<dbReference type="Pfam" id="PF07690">
    <property type="entry name" value="MFS_1"/>
    <property type="match status" value="1"/>
</dbReference>
<dbReference type="Gene3D" id="1.20.1720.10">
    <property type="entry name" value="Multidrug resistance protein D"/>
    <property type="match status" value="1"/>
</dbReference>
<dbReference type="PROSITE" id="PS50850">
    <property type="entry name" value="MFS"/>
    <property type="match status" value="1"/>
</dbReference>
<evidence type="ECO:0000313" key="8">
    <source>
        <dbReference type="Proteomes" id="UP000494330"/>
    </source>
</evidence>
<organism evidence="7 8">
    <name type="scientific">Burkholderia paludis</name>
    <dbReference type="NCBI Taxonomy" id="1506587"/>
    <lineage>
        <taxon>Bacteria</taxon>
        <taxon>Pseudomonadati</taxon>
        <taxon>Pseudomonadota</taxon>
        <taxon>Betaproteobacteria</taxon>
        <taxon>Burkholderiales</taxon>
        <taxon>Burkholderiaceae</taxon>
        <taxon>Burkholderia</taxon>
        <taxon>Burkholderia cepacia complex</taxon>
    </lineage>
</organism>
<feature type="transmembrane region" description="Helical" evidence="5">
    <location>
        <begin position="12"/>
        <end position="35"/>
    </location>
</feature>
<dbReference type="Proteomes" id="UP000494330">
    <property type="component" value="Unassembled WGS sequence"/>
</dbReference>
<sequence length="476" mass="50244">MTIEASPLRRRLALASLYTGVFLPPLDYFIVNLALPAIHVGLKTSDAQIQLTVSAYALAYAVVLITGGRLGDLYGRRRIFMIGMAAFVVTSALCGMATSGAVLVASRVAQGVSAALITPQVLASIRTVFPVPMQARLMGIYGFVFGLASVVGQIGGGALIDLHPWGLDWRAVFLVNVPIGILAVAGTWLYLPESHAKRGARIDIPGMAALTVALMLLIYPLTVGRELHWPAWTFWSLGLCVPAFTAFIRIEHRIAQQARDPLVDISVLRQPVVAIGLLLAFLFYSIAAFFLTYGLYLQEGLGWTPLQSGLGLAPYGAGYLLAPLATPWLARRIGENLMPLGFGCLAGGFVLCATQLGSGAPALPFYIGLLIAGTGQGMALPSLQRIVLADVDARHAGMTAGAIVAMLYIGSAFAAACIGGAFFGALDGAGGSGASAYAHAMRIGLEWMLVPLVAGFLVSVWMVRRRKQATSAMRGI</sequence>